<dbReference type="Proteomes" id="UP001465755">
    <property type="component" value="Unassembled WGS sequence"/>
</dbReference>
<keyword evidence="2" id="KW-1185">Reference proteome</keyword>
<proteinExistence type="predicted"/>
<evidence type="ECO:0000313" key="1">
    <source>
        <dbReference type="EMBL" id="KAK9796710.1"/>
    </source>
</evidence>
<name>A0AAW1NXR0_9CHLO</name>
<organism evidence="1 2">
    <name type="scientific">Symbiochloris irregularis</name>
    <dbReference type="NCBI Taxonomy" id="706552"/>
    <lineage>
        <taxon>Eukaryota</taxon>
        <taxon>Viridiplantae</taxon>
        <taxon>Chlorophyta</taxon>
        <taxon>core chlorophytes</taxon>
        <taxon>Trebouxiophyceae</taxon>
        <taxon>Trebouxiales</taxon>
        <taxon>Trebouxiaceae</taxon>
        <taxon>Symbiochloris</taxon>
    </lineage>
</organism>
<reference evidence="1 2" key="1">
    <citation type="journal article" date="2024" name="Nat. Commun.">
        <title>Phylogenomics reveals the evolutionary origins of lichenization in chlorophyte algae.</title>
        <authorList>
            <person name="Puginier C."/>
            <person name="Libourel C."/>
            <person name="Otte J."/>
            <person name="Skaloud P."/>
            <person name="Haon M."/>
            <person name="Grisel S."/>
            <person name="Petersen M."/>
            <person name="Berrin J.G."/>
            <person name="Delaux P.M."/>
            <person name="Dal Grande F."/>
            <person name="Keller J."/>
        </authorList>
    </citation>
    <scope>NUCLEOTIDE SEQUENCE [LARGE SCALE GENOMIC DNA]</scope>
    <source>
        <strain evidence="1 2">SAG 2036</strain>
    </source>
</reference>
<sequence>MYCVGTNPQVDNPWGAVEIELDKLPSRLPLSNSKTAPPVESFLPICRWLKRRSISSLASCQPAMHAASMAITTAFGHEDAGL</sequence>
<gene>
    <name evidence="1" type="ORF">WJX73_008522</name>
</gene>
<accession>A0AAW1NXR0</accession>
<comment type="caution">
    <text evidence="1">The sequence shown here is derived from an EMBL/GenBank/DDBJ whole genome shotgun (WGS) entry which is preliminary data.</text>
</comment>
<dbReference type="EMBL" id="JALJOQ010000113">
    <property type="protein sequence ID" value="KAK9796710.1"/>
    <property type="molecule type" value="Genomic_DNA"/>
</dbReference>
<protein>
    <submittedName>
        <fullName evidence="1">Uncharacterized protein</fullName>
    </submittedName>
</protein>
<dbReference type="AlphaFoldDB" id="A0AAW1NXR0"/>
<evidence type="ECO:0000313" key="2">
    <source>
        <dbReference type="Proteomes" id="UP001465755"/>
    </source>
</evidence>